<feature type="domain" description="Co-chaperone DjlA N-terminal" evidence="1">
    <location>
        <begin position="32"/>
        <end position="150"/>
    </location>
</feature>
<dbReference type="CDD" id="cd07176">
    <property type="entry name" value="terB"/>
    <property type="match status" value="1"/>
</dbReference>
<dbReference type="Pfam" id="PF05099">
    <property type="entry name" value="TerB"/>
    <property type="match status" value="1"/>
</dbReference>
<evidence type="ECO:0000313" key="3">
    <source>
        <dbReference type="Proteomes" id="UP000186607"/>
    </source>
</evidence>
<dbReference type="STRING" id="249408.BOO71_0007477"/>
<sequence>MGFLDKLKAMGAQASKEAQDGWSRFNNGAFADATMAACALIGAADGKIDQTERSRTAQFITTSDKLKAFNVSDMRDKYDRYCDKITADFDFGKIELMQAIGKVAGKPDQARAVVQLAVVIANSDGEFDEKEMGVVREIAQALKLDPSEFNV</sequence>
<accession>A0A1U7NY72</accession>
<reference evidence="2 3" key="1">
    <citation type="submission" date="2017-01" db="EMBL/GenBank/DDBJ databases">
        <title>Genome Analysis of Deinococcus marmoris KOPRI26562.</title>
        <authorList>
            <person name="Kim J.H."/>
            <person name="Oh H.-M."/>
        </authorList>
    </citation>
    <scope>NUCLEOTIDE SEQUENCE [LARGE SCALE GENOMIC DNA]</scope>
    <source>
        <strain evidence="2 3">KOPRI26562</strain>
    </source>
</reference>
<protein>
    <submittedName>
        <fullName evidence="2">Tellurite resistance protein TerB</fullName>
    </submittedName>
</protein>
<evidence type="ECO:0000259" key="1">
    <source>
        <dbReference type="Pfam" id="PF05099"/>
    </source>
</evidence>
<dbReference type="eggNOG" id="COG3793">
    <property type="taxonomic scope" value="Bacteria"/>
</dbReference>
<evidence type="ECO:0000313" key="2">
    <source>
        <dbReference type="EMBL" id="OLV17869.1"/>
    </source>
</evidence>
<name>A0A1U7NY72_9DEIO</name>
<dbReference type="Gene3D" id="1.10.3680.10">
    <property type="entry name" value="TerB-like"/>
    <property type="match status" value="1"/>
</dbReference>
<dbReference type="InterPro" id="IPR029024">
    <property type="entry name" value="TerB-like"/>
</dbReference>
<dbReference type="EMBL" id="MSTI01000080">
    <property type="protein sequence ID" value="OLV17869.1"/>
    <property type="molecule type" value="Genomic_DNA"/>
</dbReference>
<dbReference type="InterPro" id="IPR007791">
    <property type="entry name" value="DjlA_N"/>
</dbReference>
<organism evidence="2 3">
    <name type="scientific">Deinococcus marmoris</name>
    <dbReference type="NCBI Taxonomy" id="249408"/>
    <lineage>
        <taxon>Bacteria</taxon>
        <taxon>Thermotogati</taxon>
        <taxon>Deinococcota</taxon>
        <taxon>Deinococci</taxon>
        <taxon>Deinococcales</taxon>
        <taxon>Deinococcaceae</taxon>
        <taxon>Deinococcus</taxon>
    </lineage>
</organism>
<dbReference type="OrthoDB" id="6543050at2"/>
<gene>
    <name evidence="2" type="ORF">BOO71_0007477</name>
</gene>
<comment type="caution">
    <text evidence="2">The sequence shown here is derived from an EMBL/GenBank/DDBJ whole genome shotgun (WGS) entry which is preliminary data.</text>
</comment>
<dbReference type="AlphaFoldDB" id="A0A1U7NY72"/>
<dbReference type="RefSeq" id="WP_075832934.1">
    <property type="nucleotide sequence ID" value="NZ_MSTI01000080.1"/>
</dbReference>
<proteinExistence type="predicted"/>
<dbReference type="SUPFAM" id="SSF158682">
    <property type="entry name" value="TerB-like"/>
    <property type="match status" value="1"/>
</dbReference>
<keyword evidence="3" id="KW-1185">Reference proteome</keyword>
<dbReference type="Proteomes" id="UP000186607">
    <property type="component" value="Unassembled WGS sequence"/>
</dbReference>